<dbReference type="InterPro" id="IPR011016">
    <property type="entry name" value="Znf_RING-CH"/>
</dbReference>
<dbReference type="SMART" id="SM00744">
    <property type="entry name" value="RINGv"/>
    <property type="match status" value="1"/>
</dbReference>
<dbReference type="FunFam" id="3.30.40.10:FF:000912">
    <property type="entry name" value="RING-variant_domain_containing_protein_-_putative"/>
    <property type="match status" value="1"/>
</dbReference>
<keyword evidence="4" id="KW-0479">Metal-binding</keyword>
<dbReference type="GO" id="GO:0002376">
    <property type="term" value="P:immune system process"/>
    <property type="evidence" value="ECO:0007669"/>
    <property type="project" value="UniProtKB-KW"/>
</dbReference>
<sequence>MEHLKIFPRLGRTLLVITVFLMAFPPGVAKCQKQRYQKPQLEKVGEGNQKTPKVRNRLSGTLSSGDVRTFSGIRSVLHKGGDGIKYKTQRRDYTTTSKPTGAQFLTAQTAQLEEGTQQDKANQTDINIRVYDMRKQKEINKFRQSTGVYLVNAVPGSTKYLEFESSTRDEISVVTQLLSNRYDTDVPADNCVGYFVNVEIRNSSEVNLTALTTPKDPPAVGEEDKNGSSTSTHGGEGENYELEGGWKFLWSVIATMLDTSSFCDLLPKVMLRVEPDPEPQSYVVLFQSHIGMGLGSQRRGKDCLLRVFVTRTPKERERRMQNTFALGVPLLILLLMAPMTFMHAHLLPDFMADIDVVFWLIYPAVAMRNGLACLFVYLYRVSREAYVARREERRQRQLEEQHRQIMEQEALVLADVTMNNVDKNNKGSSSNAKLSHQPLAHMSQTPQGAEEGFDGAEGGAHAEKHKKQEGWNANADQRNREGPSGAAVAQVEHAPLLSSRTALTAEDVVVMDDMVDMDLDGDDEAHGGLRRPLITGQKKVKKATGSVEGEFAGSTVGEGSAPATRSEEADGPNDAEPAAVVGQGKAVSTRSAVSGGAPAKSDCEEEDDERICRICRDDETDEKLISACECIGSVRWIHVSCLDRWRIESTKRNLHNVNCCEICKKPFHVPISRHAQIMRNLKSVSRGLLLVFSIIFTFITATIGQRVTLGEMTCRTPWHTVSYSTMFEIDGVVLTVFMQFTLTMLAVYAFALVSARFHADPETLEHLLTFQTFPPFWTMRNTGMIVLIFAGGVLQALALGLLTKLFIYRTSNIVWSWEASPCIGAVLFLGYVAMGTLVSVKVHSWAQRRRLRQARRVQVRNVEEQGDQQRQLP</sequence>
<organism evidence="12 13">
    <name type="scientific">Trypanosoma equiperdum</name>
    <dbReference type="NCBI Taxonomy" id="5694"/>
    <lineage>
        <taxon>Eukaryota</taxon>
        <taxon>Discoba</taxon>
        <taxon>Euglenozoa</taxon>
        <taxon>Kinetoplastea</taxon>
        <taxon>Metakinetoplastina</taxon>
        <taxon>Trypanosomatida</taxon>
        <taxon>Trypanosomatidae</taxon>
        <taxon>Trypanosoma</taxon>
    </lineage>
</organism>
<feature type="transmembrane region" description="Helical" evidence="9">
    <location>
        <begin position="356"/>
        <end position="379"/>
    </location>
</feature>
<dbReference type="Proteomes" id="UP000195570">
    <property type="component" value="Unassembled WGS sequence"/>
</dbReference>
<reference evidence="12" key="1">
    <citation type="submission" date="2016-09" db="EMBL/GenBank/DDBJ databases">
        <authorList>
            <person name="Hebert L."/>
            <person name="Moumen B."/>
        </authorList>
    </citation>
    <scope>NUCLEOTIDE SEQUENCE [LARGE SCALE GENOMIC DNA]</scope>
    <source>
        <strain evidence="12">OVI</strain>
    </source>
</reference>
<feature type="region of interest" description="Disordered" evidence="8">
    <location>
        <begin position="210"/>
        <end position="238"/>
    </location>
</feature>
<dbReference type="PROSITE" id="PS51292">
    <property type="entry name" value="ZF_RING_CH"/>
    <property type="match status" value="1"/>
</dbReference>
<keyword evidence="13" id="KW-1185">Reference proteome</keyword>
<dbReference type="SUPFAM" id="SSF57850">
    <property type="entry name" value="RING/U-box"/>
    <property type="match status" value="1"/>
</dbReference>
<feature type="transmembrane region" description="Helical" evidence="9">
    <location>
        <begin position="688"/>
        <end position="709"/>
    </location>
</feature>
<dbReference type="RefSeq" id="XP_067081165.1">
    <property type="nucleotide sequence ID" value="XM_067225064.1"/>
</dbReference>
<evidence type="ECO:0000256" key="9">
    <source>
        <dbReference type="SAM" id="Phobius"/>
    </source>
</evidence>
<dbReference type="GeneID" id="92375847"/>
<dbReference type="AlphaFoldDB" id="A0A1G4IE59"/>
<evidence type="ECO:0000256" key="7">
    <source>
        <dbReference type="ARBA" id="ARBA00022859"/>
    </source>
</evidence>
<keyword evidence="9" id="KW-1133">Transmembrane helix</keyword>
<feature type="region of interest" description="Disordered" evidence="8">
    <location>
        <begin position="42"/>
        <end position="61"/>
    </location>
</feature>
<evidence type="ECO:0000313" key="12">
    <source>
        <dbReference type="EMBL" id="SCU70334.1"/>
    </source>
</evidence>
<feature type="compositionally biased region" description="Basic and acidic residues" evidence="8">
    <location>
        <begin position="460"/>
        <end position="469"/>
    </location>
</feature>
<dbReference type="GO" id="GO:0008270">
    <property type="term" value="F:zinc ion binding"/>
    <property type="evidence" value="ECO:0007669"/>
    <property type="project" value="UniProtKB-KW"/>
</dbReference>
<dbReference type="PANTHER" id="PTHR45981">
    <property type="entry name" value="LD02310P"/>
    <property type="match status" value="1"/>
</dbReference>
<keyword evidence="6" id="KW-0862">Zinc</keyword>
<keyword evidence="9" id="KW-0472">Membrane</keyword>
<accession>A0A1G4IE59</accession>
<feature type="transmembrane region" description="Helical" evidence="9">
    <location>
        <begin position="729"/>
        <end position="753"/>
    </location>
</feature>
<evidence type="ECO:0000256" key="2">
    <source>
        <dbReference type="ARBA" id="ARBA00004177"/>
    </source>
</evidence>
<evidence type="ECO:0000256" key="3">
    <source>
        <dbReference type="ARBA" id="ARBA00004656"/>
    </source>
</evidence>
<evidence type="ECO:0000256" key="1">
    <source>
        <dbReference type="ARBA" id="ARBA00004127"/>
    </source>
</evidence>
<feature type="transmembrane region" description="Helical" evidence="9">
    <location>
        <begin position="784"/>
        <end position="803"/>
    </location>
</feature>
<evidence type="ECO:0000256" key="6">
    <source>
        <dbReference type="ARBA" id="ARBA00022833"/>
    </source>
</evidence>
<dbReference type="InterPro" id="IPR013083">
    <property type="entry name" value="Znf_RING/FYVE/PHD"/>
</dbReference>
<dbReference type="EMBL" id="CZPT02001416">
    <property type="protein sequence ID" value="SCU70334.1"/>
    <property type="molecule type" value="Genomic_DNA"/>
</dbReference>
<evidence type="ECO:0000256" key="4">
    <source>
        <dbReference type="ARBA" id="ARBA00022723"/>
    </source>
</evidence>
<dbReference type="Pfam" id="PF12906">
    <property type="entry name" value="RINGv"/>
    <property type="match status" value="1"/>
</dbReference>
<feature type="domain" description="RING-CH-type" evidence="11">
    <location>
        <begin position="604"/>
        <end position="670"/>
    </location>
</feature>
<comment type="subcellular location">
    <subcellularLocation>
        <location evidence="1">Endomembrane system</location>
        <topology evidence="1">Multi-pass membrane protein</topology>
    </subcellularLocation>
    <subcellularLocation>
        <location evidence="2">Endosome</location>
    </subcellularLocation>
    <subcellularLocation>
        <location evidence="3">Lysosome membrane</location>
    </subcellularLocation>
</comment>
<feature type="transmembrane region" description="Helical" evidence="9">
    <location>
        <begin position="324"/>
        <end position="344"/>
    </location>
</feature>
<evidence type="ECO:0000313" key="13">
    <source>
        <dbReference type="Proteomes" id="UP000195570"/>
    </source>
</evidence>
<dbReference type="CDD" id="cd16495">
    <property type="entry name" value="RING_CH-C4HC3_MARCH"/>
    <property type="match status" value="1"/>
</dbReference>
<gene>
    <name evidence="12" type="ORF">TEOVI_000190700</name>
</gene>
<feature type="transmembrane region" description="Helical" evidence="9">
    <location>
        <begin position="823"/>
        <end position="846"/>
    </location>
</feature>
<dbReference type="GO" id="GO:0005768">
    <property type="term" value="C:endosome"/>
    <property type="evidence" value="ECO:0007669"/>
    <property type="project" value="UniProtKB-SubCell"/>
</dbReference>
<keyword evidence="7" id="KW-0391">Immunity</keyword>
<feature type="chain" id="PRO_5009235586" evidence="10">
    <location>
        <begin position="30"/>
        <end position="873"/>
    </location>
</feature>
<comment type="caution">
    <text evidence="12">The sequence shown here is derived from an EMBL/GenBank/DDBJ whole genome shotgun (WGS) entry which is preliminary data.</text>
</comment>
<protein>
    <submittedName>
        <fullName evidence="12">RING-variant domain containing protein, putative</fullName>
    </submittedName>
</protein>
<feature type="region of interest" description="Disordered" evidence="8">
    <location>
        <begin position="550"/>
        <end position="576"/>
    </location>
</feature>
<evidence type="ECO:0000256" key="10">
    <source>
        <dbReference type="SAM" id="SignalP"/>
    </source>
</evidence>
<dbReference type="Gene3D" id="3.30.40.10">
    <property type="entry name" value="Zinc/RING finger domain, C3HC4 (zinc finger)"/>
    <property type="match status" value="1"/>
</dbReference>
<proteinExistence type="predicted"/>
<keyword evidence="9" id="KW-0812">Transmembrane</keyword>
<name>A0A1G4IE59_TRYEQ</name>
<keyword evidence="10" id="KW-0732">Signal</keyword>
<evidence type="ECO:0000256" key="5">
    <source>
        <dbReference type="ARBA" id="ARBA00022771"/>
    </source>
</evidence>
<dbReference type="GO" id="GO:0005765">
    <property type="term" value="C:lysosomal membrane"/>
    <property type="evidence" value="ECO:0007669"/>
    <property type="project" value="UniProtKB-SubCell"/>
</dbReference>
<keyword evidence="5" id="KW-0863">Zinc-finger</keyword>
<feature type="compositionally biased region" description="Polar residues" evidence="8">
    <location>
        <begin position="422"/>
        <end position="434"/>
    </location>
</feature>
<feature type="region of interest" description="Disordered" evidence="8">
    <location>
        <begin position="422"/>
        <end position="488"/>
    </location>
</feature>
<evidence type="ECO:0000259" key="11">
    <source>
        <dbReference type="PROSITE" id="PS51292"/>
    </source>
</evidence>
<dbReference type="VEuPathDB" id="TriTrypDB:TEOVI_000190700"/>
<evidence type="ECO:0000256" key="8">
    <source>
        <dbReference type="SAM" id="MobiDB-lite"/>
    </source>
</evidence>
<feature type="signal peptide" evidence="10">
    <location>
        <begin position="1"/>
        <end position="29"/>
    </location>
</feature>